<evidence type="ECO:0000256" key="2">
    <source>
        <dbReference type="SAM" id="MobiDB-lite"/>
    </source>
</evidence>
<evidence type="ECO:0000256" key="1">
    <source>
        <dbReference type="ARBA" id="ARBA00009884"/>
    </source>
</evidence>
<dbReference type="PIRSF" id="PIRSF005715">
    <property type="entry name" value="VPS45_Sec1"/>
    <property type="match status" value="1"/>
</dbReference>
<feature type="compositionally biased region" description="Low complexity" evidence="2">
    <location>
        <begin position="692"/>
        <end position="701"/>
    </location>
</feature>
<dbReference type="Gene3D" id="3.90.830.10">
    <property type="entry name" value="Syntaxin Binding Protein 1, Chain A, domain 2"/>
    <property type="match status" value="1"/>
</dbReference>
<dbReference type="Proteomes" id="UP000297245">
    <property type="component" value="Unassembled WGS sequence"/>
</dbReference>
<evidence type="ECO:0000313" key="3">
    <source>
        <dbReference type="EMBL" id="THU92742.1"/>
    </source>
</evidence>
<dbReference type="Gene3D" id="3.40.50.1910">
    <property type="match status" value="2"/>
</dbReference>
<accession>A0A4S8LTA6</accession>
<dbReference type="Gene3D" id="1.25.40.60">
    <property type="match status" value="1"/>
</dbReference>
<feature type="region of interest" description="Disordered" evidence="2">
    <location>
        <begin position="207"/>
        <end position="226"/>
    </location>
</feature>
<proteinExistence type="inferred from homology"/>
<comment type="similarity">
    <text evidence="1">Belongs to the STXBP/unc-18/SEC1 family.</text>
</comment>
<dbReference type="OrthoDB" id="2228at2759"/>
<dbReference type="InterPro" id="IPR043154">
    <property type="entry name" value="Sec-1-like_dom1"/>
</dbReference>
<feature type="region of interest" description="Disordered" evidence="2">
    <location>
        <begin position="564"/>
        <end position="594"/>
    </location>
</feature>
<dbReference type="InterPro" id="IPR027482">
    <property type="entry name" value="Sec1-like_dom2"/>
</dbReference>
<protein>
    <submittedName>
        <fullName evidence="3">Ras opposite</fullName>
    </submittedName>
</protein>
<feature type="region of interest" description="Disordered" evidence="2">
    <location>
        <begin position="683"/>
        <end position="740"/>
    </location>
</feature>
<dbReference type="InterPro" id="IPR001619">
    <property type="entry name" value="Sec1-like"/>
</dbReference>
<dbReference type="Gene3D" id="3.40.50.2060">
    <property type="match status" value="1"/>
</dbReference>
<dbReference type="AlphaFoldDB" id="A0A4S8LTA6"/>
<dbReference type="EMBL" id="ML179269">
    <property type="protein sequence ID" value="THU92742.1"/>
    <property type="molecule type" value="Genomic_DNA"/>
</dbReference>
<dbReference type="InterPro" id="IPR043127">
    <property type="entry name" value="Sec-1-like_dom3a"/>
</dbReference>
<feature type="compositionally biased region" description="Polar residues" evidence="2">
    <location>
        <begin position="573"/>
        <end position="582"/>
    </location>
</feature>
<dbReference type="SUPFAM" id="SSF56815">
    <property type="entry name" value="Sec1/munc18-like (SM) proteins"/>
    <property type="match status" value="1"/>
</dbReference>
<dbReference type="PANTHER" id="PTHR11679">
    <property type="entry name" value="VESICLE PROTEIN SORTING-ASSOCIATED"/>
    <property type="match status" value="1"/>
</dbReference>
<dbReference type="Pfam" id="PF00995">
    <property type="entry name" value="Sec1"/>
    <property type="match status" value="1"/>
</dbReference>
<organism evidence="3 4">
    <name type="scientific">Dendrothele bispora (strain CBS 962.96)</name>
    <dbReference type="NCBI Taxonomy" id="1314807"/>
    <lineage>
        <taxon>Eukaryota</taxon>
        <taxon>Fungi</taxon>
        <taxon>Dikarya</taxon>
        <taxon>Basidiomycota</taxon>
        <taxon>Agaricomycotina</taxon>
        <taxon>Agaricomycetes</taxon>
        <taxon>Agaricomycetidae</taxon>
        <taxon>Agaricales</taxon>
        <taxon>Agaricales incertae sedis</taxon>
        <taxon>Dendrothele</taxon>
    </lineage>
</organism>
<name>A0A4S8LTA6_DENBC</name>
<keyword evidence="4" id="KW-1185">Reference proteome</keyword>
<reference evidence="3 4" key="1">
    <citation type="journal article" date="2019" name="Nat. Ecol. Evol.">
        <title>Megaphylogeny resolves global patterns of mushroom evolution.</title>
        <authorList>
            <person name="Varga T."/>
            <person name="Krizsan K."/>
            <person name="Foldi C."/>
            <person name="Dima B."/>
            <person name="Sanchez-Garcia M."/>
            <person name="Sanchez-Ramirez S."/>
            <person name="Szollosi G.J."/>
            <person name="Szarkandi J.G."/>
            <person name="Papp V."/>
            <person name="Albert L."/>
            <person name="Andreopoulos W."/>
            <person name="Angelini C."/>
            <person name="Antonin V."/>
            <person name="Barry K.W."/>
            <person name="Bougher N.L."/>
            <person name="Buchanan P."/>
            <person name="Buyck B."/>
            <person name="Bense V."/>
            <person name="Catcheside P."/>
            <person name="Chovatia M."/>
            <person name="Cooper J."/>
            <person name="Damon W."/>
            <person name="Desjardin D."/>
            <person name="Finy P."/>
            <person name="Geml J."/>
            <person name="Haridas S."/>
            <person name="Hughes K."/>
            <person name="Justo A."/>
            <person name="Karasinski D."/>
            <person name="Kautmanova I."/>
            <person name="Kiss B."/>
            <person name="Kocsube S."/>
            <person name="Kotiranta H."/>
            <person name="LaButti K.M."/>
            <person name="Lechner B.E."/>
            <person name="Liimatainen K."/>
            <person name="Lipzen A."/>
            <person name="Lukacs Z."/>
            <person name="Mihaltcheva S."/>
            <person name="Morgado L.N."/>
            <person name="Niskanen T."/>
            <person name="Noordeloos M.E."/>
            <person name="Ohm R.A."/>
            <person name="Ortiz-Santana B."/>
            <person name="Ovrebo C."/>
            <person name="Racz N."/>
            <person name="Riley R."/>
            <person name="Savchenko A."/>
            <person name="Shiryaev A."/>
            <person name="Soop K."/>
            <person name="Spirin V."/>
            <person name="Szebenyi C."/>
            <person name="Tomsovsky M."/>
            <person name="Tulloss R.E."/>
            <person name="Uehling J."/>
            <person name="Grigoriev I.V."/>
            <person name="Vagvolgyi C."/>
            <person name="Papp T."/>
            <person name="Martin F.M."/>
            <person name="Miettinen O."/>
            <person name="Hibbett D.S."/>
            <person name="Nagy L.G."/>
        </authorList>
    </citation>
    <scope>NUCLEOTIDE SEQUENCE [LARGE SCALE GENOMIC DNA]</scope>
    <source>
        <strain evidence="3 4">CBS 962.96</strain>
    </source>
</reference>
<dbReference type="InterPro" id="IPR036045">
    <property type="entry name" value="Sec1-like_sf"/>
</dbReference>
<sequence>MSSSSLINIVRSKFLDAIRSVNPPQKWKILVVDDHSQKLLGSVLKQFDVLQENVTQIESISNYREPQPGFEAMYLLMPTTQNVERIIREFRGPELQYAGAHLFFIEGLPEPLFQELVNSPAKDHLRTLQELFLNFNAREAQTFSMDAPEYFFNIYSPPKNENLYGAARARLEEDLRFASKIITNVCITLNEYPYIRYYVPTHHPPLGPLKPHTSTRPPPPSEGSARWRTNLARGGEARAYEAVESDYITKLLAFMVQSNLDEHKKSEPEFGKNDSRPRSTLVITDRAMDMIAPFIHEFTYQAMANDLLPIEDGKRYIYKFQSSVGAYEDKTAILSDSDNVWTEVRHMHMREAIDKLMADFNKFLQENAVFQGDGGAASLNDMKEMLASLPQYQEQREKFSLHLSMAQECMAIFEKDKLPLVANVEQNCATGLTAEGKSPKHLVEEMVPLLDSREVINANKVRIIALYMQFRDGVPDEDRRRLYQHARLGLSDQDAVNSLVEMGVRITRGPSDRDTKKKIKQKSGDDEYELSRYKPLLRTVVEDHVASKLDASLFPYVKDAPSAAPAASSRSATPVQTTSLRSQKPAWHRAARPNAANETRGRMIVFMAGGMTYSEIREMYQLSKSLNKDIYIGSTHIFTPRQFVDDLKVLPLGGVGSRAAPNGLRESIGEKRSFQEYYDSKYYTKDAPRPQPQQRPAGRSPAPSPMLRAPKLSSAESYGSASSTSSMPEEKKKKKGLFRF</sequence>
<feature type="compositionally biased region" description="Low complexity" evidence="2">
    <location>
        <begin position="713"/>
        <end position="726"/>
    </location>
</feature>
<dbReference type="GO" id="GO:0016192">
    <property type="term" value="P:vesicle-mediated transport"/>
    <property type="evidence" value="ECO:0007669"/>
    <property type="project" value="InterPro"/>
</dbReference>
<evidence type="ECO:0000313" key="4">
    <source>
        <dbReference type="Proteomes" id="UP000297245"/>
    </source>
</evidence>
<gene>
    <name evidence="3" type="ORF">K435DRAFT_829610</name>
</gene>